<evidence type="ECO:0000313" key="4">
    <source>
        <dbReference type="Proteomes" id="UP000078240"/>
    </source>
</evidence>
<dbReference type="PANTHER" id="PTHR34815:SF2">
    <property type="entry name" value="N-ACETYLTRANSFERASE DOMAIN-CONTAINING PROTEIN"/>
    <property type="match status" value="1"/>
</dbReference>
<name>A0A179H9G1_PURLI</name>
<evidence type="ECO:0000259" key="2">
    <source>
        <dbReference type="Pfam" id="PF22998"/>
    </source>
</evidence>
<evidence type="ECO:0000313" key="3">
    <source>
        <dbReference type="EMBL" id="OAQ86153.1"/>
    </source>
</evidence>
<feature type="domain" description="LYC1 C-terminal" evidence="2">
    <location>
        <begin position="240"/>
        <end position="424"/>
    </location>
</feature>
<feature type="region of interest" description="Disordered" evidence="1">
    <location>
        <begin position="1"/>
        <end position="23"/>
    </location>
</feature>
<keyword evidence="3" id="KW-0808">Transferase</keyword>
<dbReference type="AlphaFoldDB" id="A0A179H9G1"/>
<keyword evidence="3" id="KW-0012">Acyltransferase</keyword>
<dbReference type="InterPro" id="IPR053013">
    <property type="entry name" value="LAT"/>
</dbReference>
<organism evidence="3 4">
    <name type="scientific">Purpureocillium lilacinum</name>
    <name type="common">Paecilomyces lilacinus</name>
    <dbReference type="NCBI Taxonomy" id="33203"/>
    <lineage>
        <taxon>Eukaryota</taxon>
        <taxon>Fungi</taxon>
        <taxon>Dikarya</taxon>
        <taxon>Ascomycota</taxon>
        <taxon>Pezizomycotina</taxon>
        <taxon>Sordariomycetes</taxon>
        <taxon>Hypocreomycetidae</taxon>
        <taxon>Hypocreales</taxon>
        <taxon>Ophiocordycipitaceae</taxon>
        <taxon>Purpureocillium</taxon>
    </lineage>
</organism>
<dbReference type="InterPro" id="IPR055100">
    <property type="entry name" value="GNAT_LYC1-like"/>
</dbReference>
<comment type="caution">
    <text evidence="3">The sequence shown here is derived from an EMBL/GenBank/DDBJ whole genome shotgun (WGS) entry which is preliminary data.</text>
</comment>
<dbReference type="PANTHER" id="PTHR34815">
    <property type="entry name" value="LYSINE ACETYLTRANSFERASE"/>
    <property type="match status" value="1"/>
</dbReference>
<dbReference type="EMBL" id="LSBH01000001">
    <property type="protein sequence ID" value="OAQ86153.1"/>
    <property type="molecule type" value="Genomic_DNA"/>
</dbReference>
<feature type="compositionally biased region" description="Basic and acidic residues" evidence="1">
    <location>
        <begin position="9"/>
        <end position="21"/>
    </location>
</feature>
<accession>A0A179H9G1</accession>
<reference evidence="3 4" key="1">
    <citation type="submission" date="2016-01" db="EMBL/GenBank/DDBJ databases">
        <title>Biosynthesis of antibiotic leucinostatins and their inhibition on Phytophthora in bio-control Purpureocillium lilacinum.</title>
        <authorList>
            <person name="Wang G."/>
            <person name="Liu Z."/>
            <person name="Lin R."/>
            <person name="Li E."/>
            <person name="Mao Z."/>
            <person name="Ling J."/>
            <person name="Yin W."/>
            <person name="Xie B."/>
        </authorList>
    </citation>
    <scope>NUCLEOTIDE SEQUENCE [LARGE SCALE GENOMIC DNA]</scope>
    <source>
        <strain evidence="3">PLBJ-1</strain>
    </source>
</reference>
<gene>
    <name evidence="3" type="ORF">VFPBJ_00193</name>
</gene>
<dbReference type="InterPro" id="IPR016181">
    <property type="entry name" value="Acyl_CoA_acyltransferase"/>
</dbReference>
<dbReference type="Proteomes" id="UP000078240">
    <property type="component" value="Unassembled WGS sequence"/>
</dbReference>
<evidence type="ECO:0000256" key="1">
    <source>
        <dbReference type="SAM" id="MobiDB-lite"/>
    </source>
</evidence>
<dbReference type="Gene3D" id="3.40.630.30">
    <property type="match status" value="1"/>
</dbReference>
<sequence length="427" mass="48425">MADPSPTPAKDEPRSAKDAAHSHRWNSLLEAARCVQLAQALALVAPTKSSAEDEAEPDDLSPVEVGNGLFFRLATPAMMTQHFENNAQMWASPLSKENYLQLKRRLAITDANIHDTQYWVLVHENDPGKVISSCTVHFRDAMINVGKGMQPVRAAVITDIFTIPEQRRVSMAAALLEEVQLSLDERKQRVEFSIIWSDNRPEFFEELGWAAQPANTLRIRLPKGAPIELPPETTQLQYAGVSDMDRIVLRDVKMTKCRFTHMRDRKKIFAQLIPAHELLRAHVVRAKAMDEFLTGADPVPDEIDGLGASWKSAVDRTEVWAWWTPDYRSRRLFIARFITLRLSGMEHAMKELLKVAAAAASRLQFRELIMWEPTDQVTKAASLLVDELPEGAKMFVEERTDMIPCLRWHGGEKRPCVLIEPEYYGYA</sequence>
<dbReference type="GO" id="GO:0016746">
    <property type="term" value="F:acyltransferase activity"/>
    <property type="evidence" value="ECO:0007669"/>
    <property type="project" value="UniProtKB-KW"/>
</dbReference>
<dbReference type="Pfam" id="PF22998">
    <property type="entry name" value="GNAT_LYC1-like"/>
    <property type="match status" value="1"/>
</dbReference>
<proteinExistence type="predicted"/>
<dbReference type="SUPFAM" id="SSF55729">
    <property type="entry name" value="Acyl-CoA N-acyltransferases (Nat)"/>
    <property type="match status" value="1"/>
</dbReference>
<protein>
    <submittedName>
        <fullName evidence="3">Acyl CoA acyltransferase-like protein</fullName>
    </submittedName>
</protein>